<feature type="domain" description="HD-GYP" evidence="1">
    <location>
        <begin position="179"/>
        <end position="376"/>
    </location>
</feature>
<dbReference type="InterPro" id="IPR021812">
    <property type="entry name" value="DUF3391"/>
</dbReference>
<dbReference type="RefSeq" id="WP_182810247.1">
    <property type="nucleotide sequence ID" value="NZ_JACJFM010000029.1"/>
</dbReference>
<dbReference type="Proteomes" id="UP000565262">
    <property type="component" value="Unassembled WGS sequence"/>
</dbReference>
<name>A0A839IV43_9GAMM</name>
<dbReference type="PANTHER" id="PTHR43155">
    <property type="entry name" value="CYCLIC DI-GMP PHOSPHODIESTERASE PA4108-RELATED"/>
    <property type="match status" value="1"/>
</dbReference>
<dbReference type="SUPFAM" id="SSF109604">
    <property type="entry name" value="HD-domain/PDEase-like"/>
    <property type="match status" value="1"/>
</dbReference>
<organism evidence="2 3">
    <name type="scientific">Oceanospirillum sediminis</name>
    <dbReference type="NCBI Taxonomy" id="2760088"/>
    <lineage>
        <taxon>Bacteria</taxon>
        <taxon>Pseudomonadati</taxon>
        <taxon>Pseudomonadota</taxon>
        <taxon>Gammaproteobacteria</taxon>
        <taxon>Oceanospirillales</taxon>
        <taxon>Oceanospirillaceae</taxon>
        <taxon>Oceanospirillum</taxon>
    </lineage>
</organism>
<comment type="caution">
    <text evidence="2">The sequence shown here is derived from an EMBL/GenBank/DDBJ whole genome shotgun (WGS) entry which is preliminary data.</text>
</comment>
<dbReference type="Pfam" id="PF11871">
    <property type="entry name" value="DUF3391"/>
    <property type="match status" value="1"/>
</dbReference>
<dbReference type="CDD" id="cd00077">
    <property type="entry name" value="HDc"/>
    <property type="match status" value="1"/>
</dbReference>
<protein>
    <submittedName>
        <fullName evidence="2">HD-GYP domain-containing protein</fullName>
    </submittedName>
</protein>
<dbReference type="PANTHER" id="PTHR43155:SF2">
    <property type="entry name" value="CYCLIC DI-GMP PHOSPHODIESTERASE PA4108"/>
    <property type="match status" value="1"/>
</dbReference>
<proteinExistence type="predicted"/>
<dbReference type="PROSITE" id="PS51832">
    <property type="entry name" value="HD_GYP"/>
    <property type="match status" value="1"/>
</dbReference>
<dbReference type="Gene3D" id="1.10.3210.10">
    <property type="entry name" value="Hypothetical protein af1432"/>
    <property type="match status" value="1"/>
</dbReference>
<accession>A0A839IV43</accession>
<evidence type="ECO:0000313" key="3">
    <source>
        <dbReference type="Proteomes" id="UP000565262"/>
    </source>
</evidence>
<dbReference type="EMBL" id="JACJFM010000029">
    <property type="protein sequence ID" value="MBB1488474.1"/>
    <property type="molecule type" value="Genomic_DNA"/>
</dbReference>
<dbReference type="GO" id="GO:0008081">
    <property type="term" value="F:phosphoric diester hydrolase activity"/>
    <property type="evidence" value="ECO:0007669"/>
    <property type="project" value="UniProtKB-ARBA"/>
</dbReference>
<reference evidence="2 3" key="1">
    <citation type="submission" date="2020-08" db="EMBL/GenBank/DDBJ databases">
        <title>Oceanospirillum sp. nov. isolated from marine sediment.</title>
        <authorList>
            <person name="Ji X."/>
        </authorList>
    </citation>
    <scope>NUCLEOTIDE SEQUENCE [LARGE SCALE GENOMIC DNA]</scope>
    <source>
        <strain evidence="2 3">D5</strain>
    </source>
</reference>
<sequence>MPRKIPIIQLRPGMKVVKTDISWDKMPFWQSPFIVSTSEDIVRLTTCCAEVFIESEEDKINQIATSDTSCSAVISAESDARTQQQKTAVKSDGVVKEAYSGVQQEQLRTKEVRGKTANRQSLKVISASTDKSILREKITVNFAVQSYHRTLSVLKQSFDQLRMGKALQADLLESSMMPLMMSSVARPETLAIICNLKEEKNTLEQKSLDVAVLCLMFGRSLGMNKKQLQRLGMAALLHDVGMLKIPAHILKQKDTLSSAQRVHMQKHVEHSCRLMNVSEKLIPLKSIIAFHHERYDGQGYPRGIKGNRIPLEARILGLVATYEAMIRQREYAQRLSTTQALRDLYRLRNKAFDSQLTERFIKSMGVYPPGTLVQLNNGYVGMVVSVNESLPSRPCVQMVCNPDGATLDNPEPINLASKDYIKLQVAKALEPDKVPSEALQQIKDNLGIAAQAA</sequence>
<gene>
    <name evidence="2" type="ORF">H4O21_17870</name>
</gene>
<dbReference type="InterPro" id="IPR003607">
    <property type="entry name" value="HD/PDEase_dom"/>
</dbReference>
<dbReference type="Pfam" id="PF13487">
    <property type="entry name" value="HD_5"/>
    <property type="match status" value="1"/>
</dbReference>
<dbReference type="InterPro" id="IPR037522">
    <property type="entry name" value="HD_GYP_dom"/>
</dbReference>
<dbReference type="AlphaFoldDB" id="A0A839IV43"/>
<keyword evidence="3" id="KW-1185">Reference proteome</keyword>
<evidence type="ECO:0000313" key="2">
    <source>
        <dbReference type="EMBL" id="MBB1488474.1"/>
    </source>
</evidence>
<evidence type="ECO:0000259" key="1">
    <source>
        <dbReference type="PROSITE" id="PS51832"/>
    </source>
</evidence>